<dbReference type="InterPro" id="IPR048366">
    <property type="entry name" value="TNP-like_GBD"/>
</dbReference>
<feature type="domain" description="Transposable element P transposase-like GTP-binding insertion" evidence="1">
    <location>
        <begin position="1"/>
        <end position="54"/>
    </location>
</feature>
<proteinExistence type="predicted"/>
<evidence type="ECO:0000259" key="1">
    <source>
        <dbReference type="Pfam" id="PF21788"/>
    </source>
</evidence>
<name>A0A8J2MLP7_COTCN</name>
<dbReference type="AlphaFoldDB" id="A0A8J2MLP7"/>
<reference evidence="2" key="1">
    <citation type="submission" date="2021-04" db="EMBL/GenBank/DDBJ databases">
        <authorList>
            <person name="Chebbi M.A.C M."/>
        </authorList>
    </citation>
    <scope>NUCLEOTIDE SEQUENCE</scope>
</reference>
<dbReference type="Proteomes" id="UP000786811">
    <property type="component" value="Unassembled WGS sequence"/>
</dbReference>
<dbReference type="OrthoDB" id="7695767at2759"/>
<dbReference type="EMBL" id="CAJNRD030001120">
    <property type="protein sequence ID" value="CAG5093084.1"/>
    <property type="molecule type" value="Genomic_DNA"/>
</dbReference>
<comment type="caution">
    <text evidence="2">The sequence shown here is derived from an EMBL/GenBank/DDBJ whole genome shotgun (WGS) entry which is preliminary data.</text>
</comment>
<organism evidence="2 3">
    <name type="scientific">Cotesia congregata</name>
    <name type="common">Parasitoid wasp</name>
    <name type="synonym">Apanteles congregatus</name>
    <dbReference type="NCBI Taxonomy" id="51543"/>
    <lineage>
        <taxon>Eukaryota</taxon>
        <taxon>Metazoa</taxon>
        <taxon>Ecdysozoa</taxon>
        <taxon>Arthropoda</taxon>
        <taxon>Hexapoda</taxon>
        <taxon>Insecta</taxon>
        <taxon>Pterygota</taxon>
        <taxon>Neoptera</taxon>
        <taxon>Endopterygota</taxon>
        <taxon>Hymenoptera</taxon>
        <taxon>Apocrita</taxon>
        <taxon>Ichneumonoidea</taxon>
        <taxon>Braconidae</taxon>
        <taxon>Microgastrinae</taxon>
        <taxon>Cotesia</taxon>
    </lineage>
</organism>
<gene>
    <name evidence="2" type="ORF">HICCMSTLAB_LOCUS6575</name>
</gene>
<protein>
    <recommendedName>
        <fullName evidence="1">Transposable element P transposase-like GTP-binding insertion domain-containing protein</fullName>
    </recommendedName>
</protein>
<evidence type="ECO:0000313" key="3">
    <source>
        <dbReference type="Proteomes" id="UP000786811"/>
    </source>
</evidence>
<accession>A0A8J2MLP7</accession>
<keyword evidence="3" id="KW-1185">Reference proteome</keyword>
<dbReference type="Pfam" id="PF21788">
    <property type="entry name" value="TNP-like_GBD"/>
    <property type="match status" value="1"/>
</dbReference>
<evidence type="ECO:0000313" key="2">
    <source>
        <dbReference type="EMBL" id="CAG5093084.1"/>
    </source>
</evidence>
<sequence length="73" mass="8200">MNVPLATEVFSHNVSVAMAIHQPICDKLKDSTPTQKFIDLVFNLIEAMSSRIPRNALYAEGNCRKKQVSIVIR</sequence>